<sequence>MPFNQALIKSKPGLTKEQFSDLWYAHAAIVTPMFLHGGVQYYAQIHGPLTNTSSPSTLDLSSWAGAAEKPPSKPSEKPDPQWLMDYYKEVVMADEKRFLDRESEEWFKRVEPGTVEGERRVIIEGGKSLIEIPENVMKVWREYEGRGQGEK</sequence>
<comment type="similarity">
    <text evidence="1">Belongs to the tpcK family.</text>
</comment>
<feature type="domain" description="EthD" evidence="3">
    <location>
        <begin position="11"/>
        <end position="101"/>
    </location>
</feature>
<dbReference type="Proteomes" id="UP000235786">
    <property type="component" value="Unassembled WGS sequence"/>
</dbReference>
<protein>
    <recommendedName>
        <fullName evidence="3">EthD domain-containing protein</fullName>
    </recommendedName>
</protein>
<dbReference type="GO" id="GO:0016491">
    <property type="term" value="F:oxidoreductase activity"/>
    <property type="evidence" value="ECO:0007669"/>
    <property type="project" value="InterPro"/>
</dbReference>
<dbReference type="OrthoDB" id="3183782at2759"/>
<organism evidence="4 5">
    <name type="scientific">Hyaloscypha variabilis (strain UAMH 11265 / GT02V1 / F)</name>
    <name type="common">Meliniomyces variabilis</name>
    <dbReference type="NCBI Taxonomy" id="1149755"/>
    <lineage>
        <taxon>Eukaryota</taxon>
        <taxon>Fungi</taxon>
        <taxon>Dikarya</taxon>
        <taxon>Ascomycota</taxon>
        <taxon>Pezizomycotina</taxon>
        <taxon>Leotiomycetes</taxon>
        <taxon>Helotiales</taxon>
        <taxon>Hyaloscyphaceae</taxon>
        <taxon>Hyaloscypha</taxon>
        <taxon>Hyaloscypha variabilis</taxon>
    </lineage>
</organism>
<dbReference type="Gene3D" id="3.30.70.100">
    <property type="match status" value="1"/>
</dbReference>
<proteinExistence type="inferred from homology"/>
<dbReference type="InterPro" id="IPR009799">
    <property type="entry name" value="EthD_dom"/>
</dbReference>
<dbReference type="EMBL" id="KZ613938">
    <property type="protein sequence ID" value="PMD47509.1"/>
    <property type="molecule type" value="Genomic_DNA"/>
</dbReference>
<evidence type="ECO:0000259" key="3">
    <source>
        <dbReference type="Pfam" id="PF07110"/>
    </source>
</evidence>
<feature type="compositionally biased region" description="Basic and acidic residues" evidence="2">
    <location>
        <begin position="70"/>
        <end position="79"/>
    </location>
</feature>
<accession>A0A2J6S9R9</accession>
<gene>
    <name evidence="4" type="ORF">L207DRAFT_506511</name>
</gene>
<dbReference type="Pfam" id="PF07110">
    <property type="entry name" value="EthD"/>
    <property type="match status" value="1"/>
</dbReference>
<dbReference type="AlphaFoldDB" id="A0A2J6S9R9"/>
<evidence type="ECO:0000256" key="2">
    <source>
        <dbReference type="SAM" id="MobiDB-lite"/>
    </source>
</evidence>
<feature type="region of interest" description="Disordered" evidence="2">
    <location>
        <begin position="56"/>
        <end position="80"/>
    </location>
</feature>
<keyword evidence="5" id="KW-1185">Reference proteome</keyword>
<name>A0A2J6S9R9_HYAVF</name>
<evidence type="ECO:0000313" key="4">
    <source>
        <dbReference type="EMBL" id="PMD47509.1"/>
    </source>
</evidence>
<evidence type="ECO:0000256" key="1">
    <source>
        <dbReference type="ARBA" id="ARBA00005986"/>
    </source>
</evidence>
<evidence type="ECO:0000313" key="5">
    <source>
        <dbReference type="Proteomes" id="UP000235786"/>
    </source>
</evidence>
<reference evidence="4 5" key="1">
    <citation type="submission" date="2016-04" db="EMBL/GenBank/DDBJ databases">
        <title>A degradative enzymes factory behind the ericoid mycorrhizal symbiosis.</title>
        <authorList>
            <consortium name="DOE Joint Genome Institute"/>
            <person name="Martino E."/>
            <person name="Morin E."/>
            <person name="Grelet G."/>
            <person name="Kuo A."/>
            <person name="Kohler A."/>
            <person name="Daghino S."/>
            <person name="Barry K."/>
            <person name="Choi C."/>
            <person name="Cichocki N."/>
            <person name="Clum A."/>
            <person name="Copeland A."/>
            <person name="Hainaut M."/>
            <person name="Haridas S."/>
            <person name="Labutti K."/>
            <person name="Lindquist E."/>
            <person name="Lipzen A."/>
            <person name="Khouja H.-R."/>
            <person name="Murat C."/>
            <person name="Ohm R."/>
            <person name="Olson A."/>
            <person name="Spatafora J."/>
            <person name="Veneault-Fourrey C."/>
            <person name="Henrissat B."/>
            <person name="Grigoriev I."/>
            <person name="Martin F."/>
            <person name="Perotto S."/>
        </authorList>
    </citation>
    <scope>NUCLEOTIDE SEQUENCE [LARGE SCALE GENOMIC DNA]</scope>
    <source>
        <strain evidence="4 5">F</strain>
    </source>
</reference>